<proteinExistence type="predicted"/>
<dbReference type="Proteomes" id="UP000435304">
    <property type="component" value="Unassembled WGS sequence"/>
</dbReference>
<dbReference type="EMBL" id="WPCU01000010">
    <property type="protein sequence ID" value="MVA77421.1"/>
    <property type="molecule type" value="Genomic_DNA"/>
</dbReference>
<keyword evidence="2" id="KW-1185">Reference proteome</keyword>
<name>A0A6A9UXG8_9ACTN</name>
<dbReference type="PANTHER" id="PTHR47505">
    <property type="entry name" value="DNA UTILIZATION PROTEIN YHGH"/>
    <property type="match status" value="1"/>
</dbReference>
<reference evidence="1 2" key="1">
    <citation type="submission" date="2019-12" db="EMBL/GenBank/DDBJ databases">
        <title>Auraticoccus cholistani sp. nov., an actinomycete isolated from soil of Cholistan desert.</title>
        <authorList>
            <person name="Cheema M.T."/>
        </authorList>
    </citation>
    <scope>NUCLEOTIDE SEQUENCE [LARGE SCALE GENOMIC DNA]</scope>
    <source>
        <strain evidence="1 2">F435</strain>
    </source>
</reference>
<organism evidence="1 2">
    <name type="scientific">Auraticoccus cholistanensis</name>
    <dbReference type="NCBI Taxonomy" id="2656650"/>
    <lineage>
        <taxon>Bacteria</taxon>
        <taxon>Bacillati</taxon>
        <taxon>Actinomycetota</taxon>
        <taxon>Actinomycetes</taxon>
        <taxon>Propionibacteriales</taxon>
        <taxon>Propionibacteriaceae</taxon>
        <taxon>Auraticoccus</taxon>
    </lineage>
</organism>
<dbReference type="SUPFAM" id="SSF53271">
    <property type="entry name" value="PRTase-like"/>
    <property type="match status" value="1"/>
</dbReference>
<dbReference type="PANTHER" id="PTHR47505:SF1">
    <property type="entry name" value="DNA UTILIZATION PROTEIN YHGH"/>
    <property type="match status" value="1"/>
</dbReference>
<sequence>MDAAADLLVGARCPGCGRPGLGCCPGCEAELAAGRLHRWRPLHGLSPLAVHAAGVYQGTTRELVTAYKERQAWWLAPALGRRLGLAVAAALDASGWAGPVLLVPVPSTPAAVRARGLDTTARLGVEAARWLRRQGLDVRTGRRLVHRRRVADQAGLGAVERRANLAGALTTRRAALAGEAWLLVDDVVSTGASLAEAARASALAGAVRAGAAVVAASQGRAQVGGQ</sequence>
<dbReference type="InterPro" id="IPR029057">
    <property type="entry name" value="PRTase-like"/>
</dbReference>
<dbReference type="Gene3D" id="3.40.50.2020">
    <property type="match status" value="1"/>
</dbReference>
<dbReference type="AlphaFoldDB" id="A0A6A9UXG8"/>
<dbReference type="InterPro" id="IPR051910">
    <property type="entry name" value="ComF/GntX_DNA_util-trans"/>
</dbReference>
<protein>
    <submittedName>
        <fullName evidence="1">ComF family protein</fullName>
    </submittedName>
</protein>
<comment type="caution">
    <text evidence="1">The sequence shown here is derived from an EMBL/GenBank/DDBJ whole genome shotgun (WGS) entry which is preliminary data.</text>
</comment>
<gene>
    <name evidence="1" type="ORF">GC722_15530</name>
</gene>
<evidence type="ECO:0000313" key="2">
    <source>
        <dbReference type="Proteomes" id="UP000435304"/>
    </source>
</evidence>
<evidence type="ECO:0000313" key="1">
    <source>
        <dbReference type="EMBL" id="MVA77421.1"/>
    </source>
</evidence>
<accession>A0A6A9UXG8</accession>